<evidence type="ECO:0000256" key="1">
    <source>
        <dbReference type="RuleBase" id="RU000408"/>
    </source>
</evidence>
<name>D2QP83_SPILD</name>
<proteinExistence type="predicted"/>
<dbReference type="InterPro" id="IPR050181">
    <property type="entry name" value="Cold_shock_domain"/>
</dbReference>
<accession>D2QP83</accession>
<dbReference type="GO" id="GO:0003677">
    <property type="term" value="F:DNA binding"/>
    <property type="evidence" value="ECO:0007669"/>
    <property type="project" value="UniProtKB-KW"/>
</dbReference>
<dbReference type="PROSITE" id="PS51857">
    <property type="entry name" value="CSD_2"/>
    <property type="match status" value="1"/>
</dbReference>
<dbReference type="Pfam" id="PF00313">
    <property type="entry name" value="CSD"/>
    <property type="match status" value="1"/>
</dbReference>
<dbReference type="HOGENOM" id="CLU_1377373_0_0_10"/>
<dbReference type="EMBL" id="CP001769">
    <property type="protein sequence ID" value="ADB39391.1"/>
    <property type="molecule type" value="Genomic_DNA"/>
</dbReference>
<feature type="domain" description="CSD" evidence="2">
    <location>
        <begin position="136"/>
        <end position="197"/>
    </location>
</feature>
<sequence length="198" mass="22527">MADLRFIDMVSRTGTSTRRQHFREAAPHSETNTNAFSRLTQIQEDSAVSIINELYRLLSHARKRVENNIPIDDDLSADEKELLADILESIHLDTIRDKYKLDRLTRDLNDTFDQITGFGNKSIRKAQDFPKHAAALQTGTVKFFNETKGFGFIKSDSSGDDIFVHVSALIDQIHENDKVRFSIEHGRKGLNAVNIKLL</sequence>
<dbReference type="CDD" id="cd04458">
    <property type="entry name" value="CSP_CDS"/>
    <property type="match status" value="1"/>
</dbReference>
<gene>
    <name evidence="3" type="ordered locus">Slin_3383</name>
</gene>
<dbReference type="InterPro" id="IPR011129">
    <property type="entry name" value="CSD"/>
</dbReference>
<dbReference type="Proteomes" id="UP000002028">
    <property type="component" value="Chromosome"/>
</dbReference>
<reference evidence="3 4" key="1">
    <citation type="journal article" date="2010" name="Stand. Genomic Sci.">
        <title>Complete genome sequence of Spirosoma linguale type strain (1).</title>
        <authorList>
            <person name="Lail K."/>
            <person name="Sikorski J."/>
            <person name="Saunders E."/>
            <person name="Lapidus A."/>
            <person name="Glavina Del Rio T."/>
            <person name="Copeland A."/>
            <person name="Tice H."/>
            <person name="Cheng J.-F."/>
            <person name="Lucas S."/>
            <person name="Nolan M."/>
            <person name="Bruce D."/>
            <person name="Goodwin L."/>
            <person name="Pitluck S."/>
            <person name="Ivanova N."/>
            <person name="Mavromatis K."/>
            <person name="Ovchinnikova G."/>
            <person name="Pati A."/>
            <person name="Chen A."/>
            <person name="Palaniappan K."/>
            <person name="Land M."/>
            <person name="Hauser L."/>
            <person name="Chang Y.-J."/>
            <person name="Jeffries C.D."/>
            <person name="Chain P."/>
            <person name="Brettin T."/>
            <person name="Detter J.C."/>
            <person name="Schuetze A."/>
            <person name="Rohde M."/>
            <person name="Tindall B.J."/>
            <person name="Goeker M."/>
            <person name="Bristow J."/>
            <person name="Eisen J.A."/>
            <person name="Markowitz V."/>
            <person name="Hugenholtz P."/>
            <person name="Kyrpides N.C."/>
            <person name="Klenk H.-P."/>
            <person name="Chen F."/>
        </authorList>
    </citation>
    <scope>NUCLEOTIDE SEQUENCE [LARGE SCALE GENOMIC DNA]</scope>
    <source>
        <strain evidence="4">ATCC 33905 / DSM 74 / LMG 10896 / Claus 1</strain>
    </source>
</reference>
<dbReference type="PANTHER" id="PTHR11544">
    <property type="entry name" value="COLD SHOCK DOMAIN CONTAINING PROTEINS"/>
    <property type="match status" value="1"/>
</dbReference>
<dbReference type="InterPro" id="IPR012340">
    <property type="entry name" value="NA-bd_OB-fold"/>
</dbReference>
<dbReference type="STRING" id="504472.Slin_3383"/>
<dbReference type="Gene3D" id="2.40.50.140">
    <property type="entry name" value="Nucleic acid-binding proteins"/>
    <property type="match status" value="1"/>
</dbReference>
<dbReference type="GO" id="GO:0005829">
    <property type="term" value="C:cytosol"/>
    <property type="evidence" value="ECO:0007669"/>
    <property type="project" value="UniProtKB-ARBA"/>
</dbReference>
<organism evidence="3 4">
    <name type="scientific">Spirosoma linguale (strain ATCC 33905 / DSM 74 / LMG 10896 / Claus 1)</name>
    <dbReference type="NCBI Taxonomy" id="504472"/>
    <lineage>
        <taxon>Bacteria</taxon>
        <taxon>Pseudomonadati</taxon>
        <taxon>Bacteroidota</taxon>
        <taxon>Cytophagia</taxon>
        <taxon>Cytophagales</taxon>
        <taxon>Cytophagaceae</taxon>
        <taxon>Spirosoma</taxon>
    </lineage>
</organism>
<dbReference type="KEGG" id="sli:Slin_3383"/>
<evidence type="ECO:0000313" key="4">
    <source>
        <dbReference type="Proteomes" id="UP000002028"/>
    </source>
</evidence>
<dbReference type="InterPro" id="IPR002059">
    <property type="entry name" value="CSP_DNA-bd"/>
</dbReference>
<dbReference type="SUPFAM" id="SSF50249">
    <property type="entry name" value="Nucleic acid-binding proteins"/>
    <property type="match status" value="1"/>
</dbReference>
<dbReference type="AlphaFoldDB" id="D2QP83"/>
<comment type="subcellular location">
    <subcellularLocation>
        <location evidence="1">Cytoplasm</location>
    </subcellularLocation>
</comment>
<keyword evidence="4" id="KW-1185">Reference proteome</keyword>
<dbReference type="PRINTS" id="PR00050">
    <property type="entry name" value="COLDSHOCK"/>
</dbReference>
<dbReference type="InterPro" id="IPR019844">
    <property type="entry name" value="CSD_CS"/>
</dbReference>
<dbReference type="SMART" id="SM00357">
    <property type="entry name" value="CSP"/>
    <property type="match status" value="1"/>
</dbReference>
<evidence type="ECO:0000313" key="3">
    <source>
        <dbReference type="EMBL" id="ADB39391.1"/>
    </source>
</evidence>
<keyword evidence="3" id="KW-0238">DNA-binding</keyword>
<dbReference type="eggNOG" id="COG1278">
    <property type="taxonomic scope" value="Bacteria"/>
</dbReference>
<evidence type="ECO:0000259" key="2">
    <source>
        <dbReference type="PROSITE" id="PS51857"/>
    </source>
</evidence>
<protein>
    <submittedName>
        <fullName evidence="3">Cold-shock DNA-binding domain protein</fullName>
    </submittedName>
</protein>
<dbReference type="PROSITE" id="PS00352">
    <property type="entry name" value="CSD_1"/>
    <property type="match status" value="1"/>
</dbReference>